<evidence type="ECO:0000256" key="3">
    <source>
        <dbReference type="SAM" id="SignalP"/>
    </source>
</evidence>
<dbReference type="InterPro" id="IPR022272">
    <property type="entry name" value="Lipocalin_CS"/>
</dbReference>
<keyword evidence="3" id="KW-0732">Signal</keyword>
<dbReference type="GO" id="GO:0036094">
    <property type="term" value="F:small molecule binding"/>
    <property type="evidence" value="ECO:0007669"/>
    <property type="project" value="InterPro"/>
</dbReference>
<gene>
    <name evidence="5" type="primary">Lcn10</name>
</gene>
<feature type="chain" id="PRO_5043489548" evidence="3">
    <location>
        <begin position="30"/>
        <end position="303"/>
    </location>
</feature>
<proteinExistence type="inferred from homology"/>
<dbReference type="RefSeq" id="XP_021117220.1">
    <property type="nucleotide sequence ID" value="XM_021261561.1"/>
</dbReference>
<evidence type="ECO:0000256" key="2">
    <source>
        <dbReference type="SAM" id="MobiDB-lite"/>
    </source>
</evidence>
<dbReference type="GeneID" id="101721481"/>
<keyword evidence="4" id="KW-1185">Reference proteome</keyword>
<dbReference type="InterPro" id="IPR002345">
    <property type="entry name" value="Lipocalin"/>
</dbReference>
<feature type="compositionally biased region" description="Low complexity" evidence="2">
    <location>
        <begin position="112"/>
        <end position="129"/>
    </location>
</feature>
<feature type="signal peptide" evidence="3">
    <location>
        <begin position="1"/>
        <end position="29"/>
    </location>
</feature>
<dbReference type="Proteomes" id="UP000694906">
    <property type="component" value="Unplaced"/>
</dbReference>
<dbReference type="CTD" id="414332"/>
<dbReference type="SUPFAM" id="SSF50814">
    <property type="entry name" value="Lipocalins"/>
    <property type="match status" value="2"/>
</dbReference>
<sequence length="303" mass="32019">MAAMLRMRLLPGLALALVLVLVLATGTQPQERPPKESHSLNWGKFSGLWYILAVATDAPGFLPARDKRKLGAATVEVHRTGRLQVAVAFRAGGGGAGIHEDAPPLPTWKPQAASGRGASSPGASRGAGAWVSPPGRGPGPGHSGALGTAEPPGPNPEPPSHPQPCPPAQAPGSGGQQSWDQDVLWGPGRRGLPTSRSRPLRRSRGCQSQGVTLRKDKKAAVFRNTGKGVLGFHVLSTDYSYGLVLLRLGRTGHTYKSLLLFHRQSVPSFLHLREFMDTSAVLELSREAAVLPKDASCTHTLLP</sequence>
<evidence type="ECO:0000256" key="1">
    <source>
        <dbReference type="ARBA" id="ARBA00006889"/>
    </source>
</evidence>
<dbReference type="PANTHER" id="PTHR11430:SF79">
    <property type="entry name" value="EPIDIDYMAL-SPECIFIC LIPOCALIN-10"/>
    <property type="match status" value="1"/>
</dbReference>
<evidence type="ECO:0000313" key="5">
    <source>
        <dbReference type="RefSeq" id="XP_021117220.1"/>
    </source>
</evidence>
<feature type="compositionally biased region" description="Pro residues" evidence="2">
    <location>
        <begin position="151"/>
        <end position="169"/>
    </location>
</feature>
<dbReference type="PROSITE" id="PS00213">
    <property type="entry name" value="LIPOCALIN"/>
    <property type="match status" value="1"/>
</dbReference>
<dbReference type="PANTHER" id="PTHR11430">
    <property type="entry name" value="LIPOCALIN"/>
    <property type="match status" value="1"/>
</dbReference>
<protein>
    <submittedName>
        <fullName evidence="5">Epididymal-specific lipocalin-10</fullName>
    </submittedName>
</protein>
<feature type="compositionally biased region" description="Low complexity" evidence="2">
    <location>
        <begin position="186"/>
        <end position="197"/>
    </location>
</feature>
<name>A0AAX6TBN8_HETGA</name>
<accession>A0AAX6TBN8</accession>
<evidence type="ECO:0000313" key="4">
    <source>
        <dbReference type="Proteomes" id="UP000694906"/>
    </source>
</evidence>
<dbReference type="AlphaFoldDB" id="A0AAX6TBN8"/>
<comment type="similarity">
    <text evidence="1">Belongs to the calycin superfamily. Lipocalin family.</text>
</comment>
<reference evidence="5" key="1">
    <citation type="submission" date="2025-08" db="UniProtKB">
        <authorList>
            <consortium name="RefSeq"/>
        </authorList>
    </citation>
    <scope>IDENTIFICATION</scope>
</reference>
<dbReference type="Gene3D" id="2.40.128.20">
    <property type="match status" value="2"/>
</dbReference>
<dbReference type="InterPro" id="IPR012674">
    <property type="entry name" value="Calycin"/>
</dbReference>
<organism evidence="4 5">
    <name type="scientific">Heterocephalus glaber</name>
    <name type="common">Naked mole rat</name>
    <dbReference type="NCBI Taxonomy" id="10181"/>
    <lineage>
        <taxon>Eukaryota</taxon>
        <taxon>Metazoa</taxon>
        <taxon>Chordata</taxon>
        <taxon>Craniata</taxon>
        <taxon>Vertebrata</taxon>
        <taxon>Euteleostomi</taxon>
        <taxon>Mammalia</taxon>
        <taxon>Eutheria</taxon>
        <taxon>Euarchontoglires</taxon>
        <taxon>Glires</taxon>
        <taxon>Rodentia</taxon>
        <taxon>Hystricomorpha</taxon>
        <taxon>Bathyergidae</taxon>
        <taxon>Heterocephalus</taxon>
    </lineage>
</organism>
<feature type="region of interest" description="Disordered" evidence="2">
    <location>
        <begin position="96"/>
        <end position="211"/>
    </location>
</feature>